<gene>
    <name evidence="11" type="ORF">BHQ10_005305</name>
</gene>
<dbReference type="Pfam" id="PF21170">
    <property type="entry name" value="FAN1_TPR"/>
    <property type="match status" value="1"/>
</dbReference>
<feature type="compositionally biased region" description="Basic and acidic residues" evidence="9">
    <location>
        <begin position="32"/>
        <end position="43"/>
    </location>
</feature>
<evidence type="ECO:0000313" key="12">
    <source>
        <dbReference type="Proteomes" id="UP000249363"/>
    </source>
</evidence>
<dbReference type="Pfam" id="PF21315">
    <property type="entry name" value="FAN1_HTH"/>
    <property type="match status" value="1"/>
</dbReference>
<keyword evidence="5 8" id="KW-0378">Hydrolase</keyword>
<dbReference type="GO" id="GO:0017108">
    <property type="term" value="F:5'-flap endonuclease activity"/>
    <property type="evidence" value="ECO:0007669"/>
    <property type="project" value="TreeGrafter"/>
</dbReference>
<feature type="region of interest" description="Disordered" evidence="9">
    <location>
        <begin position="592"/>
        <end position="611"/>
    </location>
</feature>
<evidence type="ECO:0000313" key="11">
    <source>
        <dbReference type="EMBL" id="RAO69293.1"/>
    </source>
</evidence>
<dbReference type="CDD" id="cd22326">
    <property type="entry name" value="FAN1-like"/>
    <property type="match status" value="1"/>
</dbReference>
<reference evidence="11 12" key="1">
    <citation type="journal article" date="2017" name="Biotechnol. Biofuels">
        <title>Differential beta-glucosidase expression as a function of carbon source availability in Talaromyces amestolkiae: a genomic and proteomic approach.</title>
        <authorList>
            <person name="de Eugenio L.I."/>
            <person name="Mendez-Liter J.A."/>
            <person name="Nieto-Dominguez M."/>
            <person name="Alonso L."/>
            <person name="Gil-Munoz J."/>
            <person name="Barriuso J."/>
            <person name="Prieto A."/>
            <person name="Martinez M.J."/>
        </authorList>
    </citation>
    <scope>NUCLEOTIDE SEQUENCE [LARGE SCALE GENOMIC DNA]</scope>
    <source>
        <strain evidence="11 12">CIB</strain>
    </source>
</reference>
<dbReference type="InterPro" id="IPR011856">
    <property type="entry name" value="tRNA_endonuc-like_dom_sf"/>
</dbReference>
<feature type="region of interest" description="Disordered" evidence="9">
    <location>
        <begin position="1"/>
        <end position="80"/>
    </location>
</feature>
<sequence length="824" mass="95259">MPSLLDFFETRRPSAKRQKVSHEVTPETPPARTDDESVREPSRNLKLPTLSRKDTDSMDAADLSVGNEDSGNLKSSQTDLEISLPPVKADEEAIKEYETARAAEVEETEQLTLEQRLGERRWHKGRSSIYVDAFNLALETVLKEEAHLFDQTELDVFCRWKVLSYEAQYLYVRLFLRKTAAWHRINRLGYYQDIANLDQAVADLREIHPFSASNTSVASEFSIELGQPDDTNRFGDSFRFAEGIEEITTLEEASSLLLLDELKEMAKEAKVQGKNKKELVAALLQISQTQTGLRWKAGKNDNRDRHFHSKILELTGDCIRLSPAPLKLFERVHLVFYRSTEWTEKSLTTIILAKISRKHFPKYVVSRSMAIFPSRAALLEFEAALRTQYDIDNILEFSGTPTAQRLQTIKDLSEKVYPRWRFLLEQEQQKENGIYFSGEGAYLRRFSPAWVYTRIVHKGLYPLGRLKEHKREHELLTELLDQKLFHAARRGAWYQRKALLEEHYLWALTPNDGRSDEAQKKHWKRIALSTCEAGLQDPDCHVIYHYDLQKRIVKLEKSLKIVKREQHDFGHVLLARPLERTVEGIRVEKEETLSQVESKENGDSPVPSTRRGRATVWIDERENDEECRVENMCLSWYRENGWKGYHSEGGIVRTLFGYLFYDILFTYVPNVFQTPFQTCPLDLHTDAFYPSRASEINHRLVQLANGEAESIIRRVHESEFPKQTCIVGVDWTYALDDLLEIVQCFSGAALATVCKVMAQEYQQRGGGIPDLFLWNPEKKEVMFSEVKSENDRLSDTQRLWIHVLTGAGVKVELCNAVAREVRYT</sequence>
<keyword evidence="6 8" id="KW-0460">Magnesium</keyword>
<dbReference type="GO" id="GO:0008409">
    <property type="term" value="F:5'-3' exonuclease activity"/>
    <property type="evidence" value="ECO:0007669"/>
    <property type="project" value="TreeGrafter"/>
</dbReference>
<dbReference type="GeneID" id="63794521"/>
<dbReference type="InterPro" id="IPR033315">
    <property type="entry name" value="Fan1-like"/>
</dbReference>
<dbReference type="AlphaFoldDB" id="A0A364L0F5"/>
<comment type="cofactor">
    <cofactor evidence="8">
        <name>Mg(2+)</name>
        <dbReference type="ChEBI" id="CHEBI:18420"/>
    </cofactor>
    <cofactor evidence="8">
        <name>Mn(2+)</name>
        <dbReference type="ChEBI" id="CHEBI:29035"/>
    </cofactor>
</comment>
<comment type="function">
    <text evidence="8">Nuclease required for the repair of DNA interstrand cross-links (ICL). Acts as a 5'-3' exonuclease that anchors at a cut end of DNA and cleaves DNA successively at every third nucleotide, allowing to excise an ICL from one strand through flanking incisions.</text>
</comment>
<evidence type="ECO:0000256" key="3">
    <source>
        <dbReference type="ARBA" id="ARBA00022722"/>
    </source>
</evidence>
<dbReference type="Gene3D" id="3.40.1350.10">
    <property type="match status" value="1"/>
</dbReference>
<dbReference type="SMART" id="SM00990">
    <property type="entry name" value="VRR_NUC"/>
    <property type="match status" value="1"/>
</dbReference>
<comment type="similarity">
    <text evidence="2 8">Belongs to the FAN1 family.</text>
</comment>
<protein>
    <recommendedName>
        <fullName evidence="8">Fanconi-associated nuclease</fullName>
        <ecNumber evidence="8">3.1.4.1</ecNumber>
    </recommendedName>
</protein>
<dbReference type="PANTHER" id="PTHR15749:SF4">
    <property type="entry name" value="FANCONI-ASSOCIATED NUCLEASE 1"/>
    <property type="match status" value="1"/>
</dbReference>
<evidence type="ECO:0000256" key="7">
    <source>
        <dbReference type="ARBA" id="ARBA00023211"/>
    </source>
</evidence>
<dbReference type="EC" id="3.1.4.1" evidence="8"/>
<keyword evidence="8" id="KW-0234">DNA repair</keyword>
<evidence type="ECO:0000256" key="6">
    <source>
        <dbReference type="ARBA" id="ARBA00022842"/>
    </source>
</evidence>
<comment type="subcellular location">
    <subcellularLocation>
        <location evidence="8">Nucleus</location>
    </subcellularLocation>
</comment>
<dbReference type="GO" id="GO:0070336">
    <property type="term" value="F:flap-structured DNA binding"/>
    <property type="evidence" value="ECO:0007669"/>
    <property type="project" value="TreeGrafter"/>
</dbReference>
<dbReference type="InterPro" id="IPR049125">
    <property type="entry name" value="FAN1-like_WH"/>
</dbReference>
<dbReference type="STRING" id="1196081.A0A364L0F5"/>
<dbReference type="Proteomes" id="UP000249363">
    <property type="component" value="Unassembled WGS sequence"/>
</dbReference>
<organism evidence="11 12">
    <name type="scientific">Talaromyces amestolkiae</name>
    <dbReference type="NCBI Taxonomy" id="1196081"/>
    <lineage>
        <taxon>Eukaryota</taxon>
        <taxon>Fungi</taxon>
        <taxon>Dikarya</taxon>
        <taxon>Ascomycota</taxon>
        <taxon>Pezizomycotina</taxon>
        <taxon>Eurotiomycetes</taxon>
        <taxon>Eurotiomycetidae</taxon>
        <taxon>Eurotiales</taxon>
        <taxon>Trichocomaceae</taxon>
        <taxon>Talaromyces</taxon>
        <taxon>Talaromyces sect. Talaromyces</taxon>
    </lineage>
</organism>
<dbReference type="GO" id="GO:0036297">
    <property type="term" value="P:interstrand cross-link repair"/>
    <property type="evidence" value="ECO:0007669"/>
    <property type="project" value="InterPro"/>
</dbReference>
<evidence type="ECO:0000256" key="1">
    <source>
        <dbReference type="ARBA" id="ARBA00000983"/>
    </source>
</evidence>
<evidence type="ECO:0000259" key="10">
    <source>
        <dbReference type="SMART" id="SM00990"/>
    </source>
</evidence>
<comment type="catalytic activity">
    <reaction evidence="1 8">
        <text>Hydrolytically removes 5'-nucleotides successively from the 3'-hydroxy termini of 3'-hydroxy-terminated oligonucleotides.</text>
        <dbReference type="EC" id="3.1.4.1"/>
    </reaction>
</comment>
<dbReference type="FunFam" id="3.40.1350.10:FF:000009">
    <property type="entry name" value="Fanconi-associated nuclease"/>
    <property type="match status" value="1"/>
</dbReference>
<feature type="domain" description="VRR-NUC" evidence="10">
    <location>
        <begin position="703"/>
        <end position="818"/>
    </location>
</feature>
<dbReference type="InterPro" id="IPR049132">
    <property type="entry name" value="FAN1-like_euk"/>
</dbReference>
<keyword evidence="7 8" id="KW-0464">Manganese</keyword>
<name>A0A364L0F5_TALAM</name>
<keyword evidence="4 8" id="KW-0479">Metal-binding</keyword>
<dbReference type="RefSeq" id="XP_040733809.1">
    <property type="nucleotide sequence ID" value="XM_040877767.1"/>
</dbReference>
<accession>A0A364L0F5</accession>
<evidence type="ECO:0000256" key="5">
    <source>
        <dbReference type="ARBA" id="ARBA00022801"/>
    </source>
</evidence>
<dbReference type="GO" id="GO:0046872">
    <property type="term" value="F:metal ion binding"/>
    <property type="evidence" value="ECO:0007669"/>
    <property type="project" value="UniProtKB-KW"/>
</dbReference>
<keyword evidence="8" id="KW-0539">Nucleus</keyword>
<evidence type="ECO:0000256" key="8">
    <source>
        <dbReference type="RuleBase" id="RU365033"/>
    </source>
</evidence>
<dbReference type="GO" id="GO:0004528">
    <property type="term" value="F:phosphodiesterase I activity"/>
    <property type="evidence" value="ECO:0007669"/>
    <property type="project" value="UniProtKB-EC"/>
</dbReference>
<dbReference type="GO" id="GO:0005634">
    <property type="term" value="C:nucleus"/>
    <property type="evidence" value="ECO:0007669"/>
    <property type="project" value="UniProtKB-SubCell"/>
</dbReference>
<proteinExistence type="inferred from homology"/>
<comment type="caution">
    <text evidence="11">The sequence shown here is derived from an EMBL/GenBank/DDBJ whole genome shotgun (WGS) entry which is preliminary data.</text>
</comment>
<evidence type="ECO:0000256" key="2">
    <source>
        <dbReference type="ARBA" id="ARBA00005533"/>
    </source>
</evidence>
<dbReference type="InterPro" id="IPR049126">
    <property type="entry name" value="FAN1-like_TPR"/>
</dbReference>
<dbReference type="Pfam" id="PF08774">
    <property type="entry name" value="VRR_NUC"/>
    <property type="match status" value="1"/>
</dbReference>
<keyword evidence="3 8" id="KW-0540">Nuclease</keyword>
<dbReference type="OrthoDB" id="76364at2759"/>
<dbReference type="PANTHER" id="PTHR15749">
    <property type="entry name" value="FANCONI-ASSOCIATED NUCLEASE 1"/>
    <property type="match status" value="1"/>
</dbReference>
<feature type="compositionally biased region" description="Polar residues" evidence="9">
    <location>
        <begin position="67"/>
        <end position="80"/>
    </location>
</feature>
<dbReference type="EMBL" id="MIKG01000009">
    <property type="protein sequence ID" value="RAO69293.1"/>
    <property type="molecule type" value="Genomic_DNA"/>
</dbReference>
<evidence type="ECO:0000256" key="4">
    <source>
        <dbReference type="ARBA" id="ARBA00022723"/>
    </source>
</evidence>
<dbReference type="InterPro" id="IPR014883">
    <property type="entry name" value="VRR_NUC"/>
</dbReference>
<keyword evidence="8" id="KW-0227">DNA damage</keyword>
<evidence type="ECO:0000256" key="9">
    <source>
        <dbReference type="SAM" id="MobiDB-lite"/>
    </source>
</evidence>
<feature type="compositionally biased region" description="Basic and acidic residues" evidence="9">
    <location>
        <begin position="592"/>
        <end position="602"/>
    </location>
</feature>
<keyword evidence="12" id="KW-1185">Reference proteome</keyword>